<keyword evidence="1" id="KW-0812">Transmembrane</keyword>
<accession>A0ABT5JKD1</accession>
<reference evidence="2" key="1">
    <citation type="journal article" date="2023" name="Microbiol Resour">
        <title>Genome Sequences of Rhodoplanes serenus and Two Thermotolerant Strains, Rhodoplanes tepidamans and 'Rhodoplanes cryptolactis,' Further Refine the Genus.</title>
        <authorList>
            <person name="Rayyan A.A."/>
            <person name="Kyndt J.A."/>
        </authorList>
    </citation>
    <scope>NUCLEOTIDE SEQUENCE</scope>
    <source>
        <strain evidence="2">DSM 9987</strain>
    </source>
</reference>
<reference evidence="2" key="2">
    <citation type="submission" date="2023-02" db="EMBL/GenBank/DDBJ databases">
        <authorList>
            <person name="Rayyan A."/>
            <person name="Meyer T."/>
            <person name="Kyndt J.A."/>
        </authorList>
    </citation>
    <scope>NUCLEOTIDE SEQUENCE</scope>
    <source>
        <strain evidence="2">DSM 9987</strain>
    </source>
</reference>
<keyword evidence="1" id="KW-0472">Membrane</keyword>
<evidence type="ECO:0000313" key="2">
    <source>
        <dbReference type="EMBL" id="MDC7790046.1"/>
    </source>
</evidence>
<name>A0ABT5JKD1_RHOTP</name>
<feature type="transmembrane region" description="Helical" evidence="1">
    <location>
        <begin position="56"/>
        <end position="83"/>
    </location>
</feature>
<organism evidence="2 3">
    <name type="scientific">Rhodoplanes tepidamans</name>
    <name type="common">Rhodoplanes cryptolactis</name>
    <dbReference type="NCBI Taxonomy" id="200616"/>
    <lineage>
        <taxon>Bacteria</taxon>
        <taxon>Pseudomonadati</taxon>
        <taxon>Pseudomonadota</taxon>
        <taxon>Alphaproteobacteria</taxon>
        <taxon>Hyphomicrobiales</taxon>
        <taxon>Nitrobacteraceae</taxon>
        <taxon>Rhodoplanes</taxon>
    </lineage>
</organism>
<dbReference type="EMBL" id="JAQQLI010000115">
    <property type="protein sequence ID" value="MDC7790046.1"/>
    <property type="molecule type" value="Genomic_DNA"/>
</dbReference>
<feature type="transmembrane region" description="Helical" evidence="1">
    <location>
        <begin position="32"/>
        <end position="50"/>
    </location>
</feature>
<evidence type="ECO:0000256" key="1">
    <source>
        <dbReference type="SAM" id="Phobius"/>
    </source>
</evidence>
<keyword evidence="3" id="KW-1185">Reference proteome</keyword>
<comment type="caution">
    <text evidence="2">The sequence shown here is derived from an EMBL/GenBank/DDBJ whole genome shotgun (WGS) entry which is preliminary data.</text>
</comment>
<gene>
    <name evidence="2" type="ORF">PQJ73_30575</name>
</gene>
<evidence type="ECO:0000313" key="3">
    <source>
        <dbReference type="Proteomes" id="UP001165652"/>
    </source>
</evidence>
<keyword evidence="1" id="KW-1133">Transmembrane helix</keyword>
<dbReference type="Proteomes" id="UP001165652">
    <property type="component" value="Unassembled WGS sequence"/>
</dbReference>
<dbReference type="RefSeq" id="WP_272780865.1">
    <property type="nucleotide sequence ID" value="NZ_JAQQLI010000115.1"/>
</dbReference>
<proteinExistence type="predicted"/>
<sequence>MRDFARRYGTALVETITRNPVRSNAVERMNSLVGATFAVLFAGLAATTVVEAGSWLAQALCLPLAAVTAMLTLLIVLELAAAIRRVT</sequence>
<protein>
    <submittedName>
        <fullName evidence="2">Uncharacterized protein</fullName>
    </submittedName>
</protein>